<dbReference type="SUPFAM" id="SSF56672">
    <property type="entry name" value="DNA/RNA polymerases"/>
    <property type="match status" value="1"/>
</dbReference>
<dbReference type="Proteomes" id="UP001172457">
    <property type="component" value="Chromosome 1"/>
</dbReference>
<dbReference type="PANTHER" id="PTHR33116">
    <property type="entry name" value="REVERSE TRANSCRIPTASE ZINC-BINDING DOMAIN-CONTAINING PROTEIN-RELATED-RELATED"/>
    <property type="match status" value="1"/>
</dbReference>
<accession>A0AA38TTS3</accession>
<comment type="caution">
    <text evidence="2">The sequence shown here is derived from an EMBL/GenBank/DDBJ whole genome shotgun (WGS) entry which is preliminary data.</text>
</comment>
<reference evidence="2" key="1">
    <citation type="submission" date="2023-03" db="EMBL/GenBank/DDBJ databases">
        <title>Chromosome-scale reference genome and RAD-based genetic map of yellow starthistle (Centaurea solstitialis) reveal putative structural variation and QTLs associated with invader traits.</title>
        <authorList>
            <person name="Reatini B."/>
            <person name="Cang F.A."/>
            <person name="Jiang Q."/>
            <person name="Mckibben M.T.W."/>
            <person name="Barker M.S."/>
            <person name="Rieseberg L.H."/>
            <person name="Dlugosch K.M."/>
        </authorList>
    </citation>
    <scope>NUCLEOTIDE SEQUENCE</scope>
    <source>
        <strain evidence="2">CAN-66</strain>
        <tissue evidence="2">Leaf</tissue>
    </source>
</reference>
<sequence length="817" mass="92910">MGFGEKWCKWIVACLESASVSILVNGAPTKEFKMSRGIRQGDLLAPFLFLIVAEGLHVLMLEAKEKGLFEGVKVGKDGVEISHLQYANGVVFFGNWSHVNVKNLLLLLKCFKEVSGLKVNFQKSKLLGIGVSLEEVQYQASECGCGWSSLPITFLGLPLGHNMNRIGSWKVVIDKMKNKLSAWRAKSLSFSGRLTLVKSGSQDRGYGNRVAWIKWERVLRKFEKGGLDVGSLESANRSLLGKWWWKFVTDKEGLWVKVIKSIYGSSGGFSSGDGCGVGRTSVWGGIVKVYRELEGMGIDLANSVGVEVGSGVSTSFWKDTWVGGAPLADKFNRLWRLESEKDVSVAERWARVGEEWIGCWNWRREPRGREVGELNNLIMLLQDWRPSDIACDKIKWNLFVDGNFSVKTLKDLFREKSEILEDGMVKTRWSKLVPRKIAVHTWRVRSGRIPTREVLDKMGIELNSLLCTGCSEAIETADHALFSCKAVKNIWTAAAKWWRVDLSTTNSIFELLERAADSDKPRLWEEVSWAIIYLVWSFRNRVVFDNYNRKLEDLFFEFQSKCYDWIARRLCDRKLERGLLKVFLFCGLRKTPCEEGRGLIVGCYWIVTVTRRLVINKDHCEIPEIISISIRAVDPGKKVNLLFIAEVLFIVIAEVLFIAESYCSSATLFIDGTVHRKKINDTVLMSKKLEGRGTNAERLTTLEGAVNLMIDTSALTMTKIREHVEHLSKVLRIMREHQLVANQKKYPFTQNQIEYLGHLVFAEGVSADPTKIDAMLQWPEQKTLRATRGFRPDKLLPKICQRLREDHKTTYGIAQER</sequence>
<evidence type="ECO:0000313" key="2">
    <source>
        <dbReference type="EMBL" id="KAJ9566895.1"/>
    </source>
</evidence>
<dbReference type="AlphaFoldDB" id="A0AA38TTS3"/>
<keyword evidence="3" id="KW-1185">Reference proteome</keyword>
<feature type="domain" description="Reverse transcriptase" evidence="1">
    <location>
        <begin position="1"/>
        <end position="159"/>
    </location>
</feature>
<gene>
    <name evidence="2" type="ORF">OSB04_002861</name>
</gene>
<evidence type="ECO:0000259" key="1">
    <source>
        <dbReference type="PROSITE" id="PS50878"/>
    </source>
</evidence>
<protein>
    <recommendedName>
        <fullName evidence="1">Reverse transcriptase domain-containing protein</fullName>
    </recommendedName>
</protein>
<dbReference type="InterPro" id="IPR043128">
    <property type="entry name" value="Rev_trsase/Diguanyl_cyclase"/>
</dbReference>
<name>A0AA38TTS3_9ASTR</name>
<evidence type="ECO:0000313" key="3">
    <source>
        <dbReference type="Proteomes" id="UP001172457"/>
    </source>
</evidence>
<dbReference type="InterPro" id="IPR000477">
    <property type="entry name" value="RT_dom"/>
</dbReference>
<dbReference type="PROSITE" id="PS50878">
    <property type="entry name" value="RT_POL"/>
    <property type="match status" value="1"/>
</dbReference>
<dbReference type="PANTHER" id="PTHR33116:SF77">
    <property type="entry name" value="RNA-DIRECTED DNA POLYMERASE"/>
    <property type="match status" value="1"/>
</dbReference>
<dbReference type="Gene3D" id="3.30.70.270">
    <property type="match status" value="1"/>
</dbReference>
<dbReference type="EMBL" id="JARYMX010000001">
    <property type="protein sequence ID" value="KAJ9566895.1"/>
    <property type="molecule type" value="Genomic_DNA"/>
</dbReference>
<dbReference type="Pfam" id="PF13966">
    <property type="entry name" value="zf-RVT"/>
    <property type="match status" value="1"/>
</dbReference>
<organism evidence="2 3">
    <name type="scientific">Centaurea solstitialis</name>
    <name type="common">yellow star-thistle</name>
    <dbReference type="NCBI Taxonomy" id="347529"/>
    <lineage>
        <taxon>Eukaryota</taxon>
        <taxon>Viridiplantae</taxon>
        <taxon>Streptophyta</taxon>
        <taxon>Embryophyta</taxon>
        <taxon>Tracheophyta</taxon>
        <taxon>Spermatophyta</taxon>
        <taxon>Magnoliopsida</taxon>
        <taxon>eudicotyledons</taxon>
        <taxon>Gunneridae</taxon>
        <taxon>Pentapetalae</taxon>
        <taxon>asterids</taxon>
        <taxon>campanulids</taxon>
        <taxon>Asterales</taxon>
        <taxon>Asteraceae</taxon>
        <taxon>Carduoideae</taxon>
        <taxon>Cardueae</taxon>
        <taxon>Centaureinae</taxon>
        <taxon>Centaurea</taxon>
    </lineage>
</organism>
<dbReference type="InterPro" id="IPR043502">
    <property type="entry name" value="DNA/RNA_pol_sf"/>
</dbReference>
<proteinExistence type="predicted"/>
<dbReference type="InterPro" id="IPR026960">
    <property type="entry name" value="RVT-Znf"/>
</dbReference>